<dbReference type="RefSeq" id="WP_032436805.1">
    <property type="nucleotide sequence ID" value="NZ_CADDTQ010000027.1"/>
</dbReference>
<proteinExistence type="predicted"/>
<gene>
    <name evidence="1" type="ORF">CWM85_07350</name>
</gene>
<sequence length="120" mass="13187">MTKLGFVAKGMVENRTKAKRRKAPVSLGTVVLRGSVSGSVVVRGTATLFVGEDGNVMRVTAVHGHSKKIHGRHRTAKFAQQKVNAPKINMISAEASSELSFRMLSTLDDRMKEEQFDVFE</sequence>
<evidence type="ECO:0000313" key="2">
    <source>
        <dbReference type="Proteomes" id="UP000234661"/>
    </source>
</evidence>
<comment type="caution">
    <text evidence="1">The sequence shown here is derived from an EMBL/GenBank/DDBJ whole genome shotgun (WGS) entry which is preliminary data.</text>
</comment>
<evidence type="ECO:0000313" key="1">
    <source>
        <dbReference type="EMBL" id="PLM66862.1"/>
    </source>
</evidence>
<organism evidence="1 2">
    <name type="scientific">Klebsiella michiganensis</name>
    <dbReference type="NCBI Taxonomy" id="1134687"/>
    <lineage>
        <taxon>Bacteria</taxon>
        <taxon>Pseudomonadati</taxon>
        <taxon>Pseudomonadota</taxon>
        <taxon>Gammaproteobacteria</taxon>
        <taxon>Enterobacterales</taxon>
        <taxon>Enterobacteriaceae</taxon>
        <taxon>Klebsiella/Raoultella group</taxon>
        <taxon>Klebsiella</taxon>
    </lineage>
</organism>
<dbReference type="Proteomes" id="UP000234661">
    <property type="component" value="Unassembled WGS sequence"/>
</dbReference>
<reference evidence="1 2" key="2">
    <citation type="submission" date="2018-01" db="EMBL/GenBank/DDBJ databases">
        <title>Genomic study of Klebsiella pneumoniae.</title>
        <authorList>
            <person name="Yang Y."/>
            <person name="Bicalho R."/>
        </authorList>
    </citation>
    <scope>NUCLEOTIDE SEQUENCE [LARGE SCALE GENOMIC DNA]</scope>
    <source>
        <strain evidence="1 2">A2</strain>
    </source>
</reference>
<reference evidence="1 2" key="1">
    <citation type="submission" date="2017-11" db="EMBL/GenBank/DDBJ databases">
        <authorList>
            <person name="Han C.G."/>
        </authorList>
    </citation>
    <scope>NUCLEOTIDE SEQUENCE [LARGE SCALE GENOMIC DNA]</scope>
    <source>
        <strain evidence="1 2">A2</strain>
    </source>
</reference>
<dbReference type="EMBL" id="PIET01000128">
    <property type="protein sequence ID" value="PLM66862.1"/>
    <property type="molecule type" value="Genomic_DNA"/>
</dbReference>
<name>A0A2J4ZV44_9ENTR</name>
<protein>
    <submittedName>
        <fullName evidence="1">Uncharacterized protein</fullName>
    </submittedName>
</protein>
<dbReference type="AlphaFoldDB" id="A0A2J4ZV44"/>
<accession>A0A2J4ZV44</accession>